<gene>
    <name evidence="2" type="ORF">LJ739_03720</name>
</gene>
<dbReference type="Gene3D" id="2.20.25.10">
    <property type="match status" value="1"/>
</dbReference>
<reference evidence="2 3" key="1">
    <citation type="submission" date="2021-10" db="EMBL/GenBank/DDBJ databases">
        <title>Draft genome of Aestuariibacter halophilus JC2043.</title>
        <authorList>
            <person name="Emsley S.A."/>
            <person name="Pfannmuller K.M."/>
            <person name="Ushijima B."/>
            <person name="Saw J.H."/>
            <person name="Videau P."/>
        </authorList>
    </citation>
    <scope>NUCLEOTIDE SEQUENCE [LARGE SCALE GENOMIC DNA]</scope>
    <source>
        <strain evidence="2 3">JC2043</strain>
    </source>
</reference>
<dbReference type="RefSeq" id="WP_229157250.1">
    <property type="nucleotide sequence ID" value="NZ_JAJEWP010000001.1"/>
</dbReference>
<dbReference type="InterPro" id="IPR005651">
    <property type="entry name" value="Trm112-like"/>
</dbReference>
<evidence type="ECO:0000313" key="2">
    <source>
        <dbReference type="EMBL" id="MCC2615344.1"/>
    </source>
</evidence>
<dbReference type="EMBL" id="JAJEWP010000001">
    <property type="protein sequence ID" value="MCC2615344.1"/>
    <property type="molecule type" value="Genomic_DNA"/>
</dbReference>
<proteinExistence type="inferred from homology"/>
<dbReference type="Pfam" id="PF03966">
    <property type="entry name" value="Trm112p"/>
    <property type="match status" value="1"/>
</dbReference>
<organism evidence="2 3">
    <name type="scientific">Fluctibacter halophilus</name>
    <dbReference type="NCBI Taxonomy" id="226011"/>
    <lineage>
        <taxon>Bacteria</taxon>
        <taxon>Pseudomonadati</taxon>
        <taxon>Pseudomonadota</taxon>
        <taxon>Gammaproteobacteria</taxon>
        <taxon>Alteromonadales</taxon>
        <taxon>Alteromonadaceae</taxon>
        <taxon>Fluctibacter</taxon>
    </lineage>
</organism>
<dbReference type="PANTHER" id="PTHR33505:SF4">
    <property type="entry name" value="PROTEIN PREY, MITOCHONDRIAL"/>
    <property type="match status" value="1"/>
</dbReference>
<dbReference type="SUPFAM" id="SSF158997">
    <property type="entry name" value="Trm112p-like"/>
    <property type="match status" value="1"/>
</dbReference>
<dbReference type="HAMAP" id="MF_01187">
    <property type="entry name" value="UPF0434"/>
    <property type="match status" value="1"/>
</dbReference>
<evidence type="ECO:0000256" key="1">
    <source>
        <dbReference type="HAMAP-Rule" id="MF_01187"/>
    </source>
</evidence>
<comment type="similarity">
    <text evidence="1">Belongs to the UPF0434 family.</text>
</comment>
<name>A0ABS8G416_9ALTE</name>
<sequence length="65" mass="7525">MAFDNKLLDVIACPACKGELQYLKQHNELLCRFDRLVYPIRDNIPVLLQNEATELSSEEMEARSK</sequence>
<dbReference type="Proteomes" id="UP001520878">
    <property type="component" value="Unassembled WGS sequence"/>
</dbReference>
<keyword evidence="3" id="KW-1185">Reference proteome</keyword>
<comment type="caution">
    <text evidence="2">The sequence shown here is derived from an EMBL/GenBank/DDBJ whole genome shotgun (WGS) entry which is preliminary data.</text>
</comment>
<evidence type="ECO:0000313" key="3">
    <source>
        <dbReference type="Proteomes" id="UP001520878"/>
    </source>
</evidence>
<dbReference type="PANTHER" id="PTHR33505">
    <property type="entry name" value="ZGC:162634"/>
    <property type="match status" value="1"/>
</dbReference>
<protein>
    <recommendedName>
        <fullName evidence="1">UPF0434 protein LJ739_03720</fullName>
    </recommendedName>
</protein>
<accession>A0ABS8G416</accession>